<keyword evidence="3" id="KW-0732">Signal</keyword>
<dbReference type="RefSeq" id="XP_007512028.1">
    <property type="nucleotide sequence ID" value="XM_007511966.1"/>
</dbReference>
<evidence type="ECO:0000256" key="1">
    <source>
        <dbReference type="SAM" id="MobiDB-lite"/>
    </source>
</evidence>
<dbReference type="EMBL" id="FO082272">
    <property type="protein sequence ID" value="CCO66116.1"/>
    <property type="molecule type" value="Genomic_DNA"/>
</dbReference>
<keyword evidence="2" id="KW-0472">Membrane</keyword>
<evidence type="ECO:0000256" key="3">
    <source>
        <dbReference type="SAM" id="SignalP"/>
    </source>
</evidence>
<evidence type="ECO:0000256" key="2">
    <source>
        <dbReference type="SAM" id="Phobius"/>
    </source>
</evidence>
<dbReference type="GeneID" id="19014716"/>
<accession>K8FEB9</accession>
<keyword evidence="2" id="KW-1133">Transmembrane helix</keyword>
<feature type="compositionally biased region" description="Low complexity" evidence="1">
    <location>
        <begin position="157"/>
        <end position="166"/>
    </location>
</feature>
<reference evidence="4 5" key="1">
    <citation type="submission" date="2011-10" db="EMBL/GenBank/DDBJ databases">
        <authorList>
            <person name="Genoscope - CEA"/>
        </authorList>
    </citation>
    <scope>NUCLEOTIDE SEQUENCE [LARGE SCALE GENOMIC DNA]</scope>
    <source>
        <strain evidence="4 5">RCC 1105</strain>
    </source>
</reference>
<organism evidence="4 5">
    <name type="scientific">Bathycoccus prasinos</name>
    <dbReference type="NCBI Taxonomy" id="41875"/>
    <lineage>
        <taxon>Eukaryota</taxon>
        <taxon>Viridiplantae</taxon>
        <taxon>Chlorophyta</taxon>
        <taxon>Mamiellophyceae</taxon>
        <taxon>Mamiellales</taxon>
        <taxon>Bathycoccaceae</taxon>
        <taxon>Bathycoccus</taxon>
    </lineage>
</organism>
<evidence type="ECO:0000313" key="5">
    <source>
        <dbReference type="Proteomes" id="UP000198341"/>
    </source>
</evidence>
<evidence type="ECO:0000313" key="4">
    <source>
        <dbReference type="EMBL" id="CCO66116.1"/>
    </source>
</evidence>
<proteinExistence type="predicted"/>
<dbReference type="Proteomes" id="UP000198341">
    <property type="component" value="Chromosome 7"/>
</dbReference>
<protein>
    <submittedName>
        <fullName evidence="4">Uncharacterized protein</fullName>
    </submittedName>
</protein>
<keyword evidence="2" id="KW-0812">Transmembrane</keyword>
<gene>
    <name evidence="4" type="ORF">Bathy07g02270</name>
</gene>
<sequence length="374" mass="41960">MKFSSRFSFFAFAMLFFHQAARVDVVQAAPAMMFFSPPPVARRHLVKEEEEKATAFSSMHSKSSEETEDNVALYAGRVQNERMVLEKLLVGGLFQSENDDDDDEMKAEVTIVLDQPRWTAEDDEQMAKFLSFSKSSSSTVSSVFAPRFSRFRGGGKQQQQQQQQRQHAVKEEIEKRFSVASTAENSRDENSLGGRVRYWNCDDEKEDFEYATRTTTTKTDELDERVKAILGDLTRRSKEDKEPTDRVGIVMCGGEDKENDLALFRALMKALGAAERTFVAGVLGGETAGRVEGSGNSGSNADCTRDAEKREKRRDLLFSKGSGSQVNECDDLCQLHVSIVSGLIIFWIFAGTFTYGMGMMSNLDTPKIYEKSDE</sequence>
<dbReference type="KEGG" id="bpg:Bathy07g02270"/>
<feature type="transmembrane region" description="Helical" evidence="2">
    <location>
        <begin position="335"/>
        <end position="357"/>
    </location>
</feature>
<keyword evidence="5" id="KW-1185">Reference proteome</keyword>
<dbReference type="AlphaFoldDB" id="K8FEB9"/>
<name>K8FEB9_9CHLO</name>
<feature type="chain" id="PRO_5003918018" evidence="3">
    <location>
        <begin position="29"/>
        <end position="374"/>
    </location>
</feature>
<feature type="signal peptide" evidence="3">
    <location>
        <begin position="1"/>
        <end position="28"/>
    </location>
</feature>
<feature type="region of interest" description="Disordered" evidence="1">
    <location>
        <begin position="152"/>
        <end position="171"/>
    </location>
</feature>